<comment type="caution">
    <text evidence="1">The sequence shown here is derived from an EMBL/GenBank/DDBJ whole genome shotgun (WGS) entry which is preliminary data.</text>
</comment>
<gene>
    <name evidence="1" type="ORF">GCM10010517_16950</name>
</gene>
<accession>A0ABN3VUV8</accession>
<sequence length="68" mass="6837">MKDLLTDATAMGVSADTGSPDAVLPYPAAWMTCLPFVTATATPGSPVASRYRVMNASTAEGVMSGGGI</sequence>
<protein>
    <submittedName>
        <fullName evidence="1">Uncharacterized protein</fullName>
    </submittedName>
</protein>
<dbReference type="EMBL" id="BAAAVI010000009">
    <property type="protein sequence ID" value="GAA2858502.1"/>
    <property type="molecule type" value="Genomic_DNA"/>
</dbReference>
<keyword evidence="2" id="KW-1185">Reference proteome</keyword>
<dbReference type="Proteomes" id="UP001500831">
    <property type="component" value="Unassembled WGS sequence"/>
</dbReference>
<name>A0ABN3VUV8_9ACTN</name>
<evidence type="ECO:0000313" key="1">
    <source>
        <dbReference type="EMBL" id="GAA2858502.1"/>
    </source>
</evidence>
<evidence type="ECO:0000313" key="2">
    <source>
        <dbReference type="Proteomes" id="UP001500831"/>
    </source>
</evidence>
<reference evidence="1 2" key="1">
    <citation type="journal article" date="2019" name="Int. J. Syst. Evol. Microbiol.">
        <title>The Global Catalogue of Microorganisms (GCM) 10K type strain sequencing project: providing services to taxonomists for standard genome sequencing and annotation.</title>
        <authorList>
            <consortium name="The Broad Institute Genomics Platform"/>
            <consortium name="The Broad Institute Genome Sequencing Center for Infectious Disease"/>
            <person name="Wu L."/>
            <person name="Ma J."/>
        </authorList>
    </citation>
    <scope>NUCLEOTIDE SEQUENCE [LARGE SCALE GENOMIC DNA]</scope>
    <source>
        <strain evidence="1 2">JCM 6242</strain>
    </source>
</reference>
<organism evidence="1 2">
    <name type="scientific">Streptosporangium fragile</name>
    <dbReference type="NCBI Taxonomy" id="46186"/>
    <lineage>
        <taxon>Bacteria</taxon>
        <taxon>Bacillati</taxon>
        <taxon>Actinomycetota</taxon>
        <taxon>Actinomycetes</taxon>
        <taxon>Streptosporangiales</taxon>
        <taxon>Streptosporangiaceae</taxon>
        <taxon>Streptosporangium</taxon>
    </lineage>
</organism>
<proteinExistence type="predicted"/>